<reference evidence="1 3" key="1">
    <citation type="journal article" date="2019" name="Emerg. Microbes Infect.">
        <title>Comprehensive subspecies identification of 175 nontuberculous mycobacteria species based on 7547 genomic profiles.</title>
        <authorList>
            <person name="Matsumoto Y."/>
            <person name="Kinjo T."/>
            <person name="Motooka D."/>
            <person name="Nabeya D."/>
            <person name="Jung N."/>
            <person name="Uechi K."/>
            <person name="Horii T."/>
            <person name="Iida T."/>
            <person name="Fujita J."/>
            <person name="Nakamura S."/>
        </authorList>
    </citation>
    <scope>NUCLEOTIDE SEQUENCE [LARGE SCALE GENOMIC DNA]</scope>
    <source>
        <strain evidence="1 3">JCM 13573</strain>
    </source>
</reference>
<evidence type="ECO:0000313" key="1">
    <source>
        <dbReference type="EMBL" id="GFG68098.1"/>
    </source>
</evidence>
<keyword evidence="3" id="KW-1185">Reference proteome</keyword>
<dbReference type="RefSeq" id="WP_085074553.1">
    <property type="nucleotide sequence ID" value="NZ_BLKU01000005.1"/>
</dbReference>
<dbReference type="AlphaFoldDB" id="A0AAX1J4K4"/>
<dbReference type="KEGG" id="mku:I2456_15925"/>
<dbReference type="Proteomes" id="UP000663583">
    <property type="component" value="Chromosome"/>
</dbReference>
<evidence type="ECO:0000313" key="4">
    <source>
        <dbReference type="Proteomes" id="UP000663583"/>
    </source>
</evidence>
<accession>A0AAX1J4K4</accession>
<name>A0AAX1J4K4_9MYCO</name>
<dbReference type="EMBL" id="BLKU01000005">
    <property type="protein sequence ID" value="GFG68098.1"/>
    <property type="molecule type" value="Genomic_DNA"/>
</dbReference>
<sequence length="100" mass="11313">MTTIAPAAPPAPTDEQVEQMILDTLAETREELVPWAWLRRRLPVTGFWRALAALDRLWLDGRVYVIRVRGCNYVGLGDEHDMRMAARAKAQGRVPAVRCV</sequence>
<reference evidence="2" key="3">
    <citation type="submission" date="2020-11" db="EMBL/GenBank/DDBJ databases">
        <title>Intraspecies plasmid and genomic variation of Mycobacterium kubicae revealed by the complete genome sequences of two clinical isolates.</title>
        <authorList>
            <person name="Hendrix J.R."/>
            <person name="Epperson L.E."/>
            <person name="Honda J.R."/>
            <person name="Strong M."/>
        </authorList>
    </citation>
    <scope>NUCLEOTIDE SEQUENCE</scope>
    <source>
        <strain evidence="2">JCM 13573</strain>
    </source>
</reference>
<protein>
    <submittedName>
        <fullName evidence="2">Uncharacterized protein</fullName>
    </submittedName>
</protein>
<reference evidence="1" key="2">
    <citation type="submission" date="2020-02" db="EMBL/GenBank/DDBJ databases">
        <authorList>
            <person name="Matsumoto Y."/>
            <person name="Kinjo T."/>
            <person name="Motooka D."/>
            <person name="Nabeya D."/>
            <person name="Jung N."/>
            <person name="Uechi K."/>
            <person name="Horii T."/>
            <person name="Iida T."/>
            <person name="Fujita J."/>
            <person name="Nakamura S."/>
        </authorList>
    </citation>
    <scope>NUCLEOTIDE SEQUENCE</scope>
    <source>
        <strain evidence="1">JCM 13573</strain>
    </source>
</reference>
<gene>
    <name evidence="2" type="ORF">I2456_15925</name>
    <name evidence="1" type="ORF">MKUB_55880</name>
</gene>
<dbReference type="EMBL" id="CP065047">
    <property type="protein sequence ID" value="QPI36062.1"/>
    <property type="molecule type" value="Genomic_DNA"/>
</dbReference>
<dbReference type="Proteomes" id="UP000465306">
    <property type="component" value="Unassembled WGS sequence"/>
</dbReference>
<organism evidence="2 4">
    <name type="scientific">Mycobacterium kubicae</name>
    <dbReference type="NCBI Taxonomy" id="120959"/>
    <lineage>
        <taxon>Bacteria</taxon>
        <taxon>Bacillati</taxon>
        <taxon>Actinomycetota</taxon>
        <taxon>Actinomycetes</taxon>
        <taxon>Mycobacteriales</taxon>
        <taxon>Mycobacteriaceae</taxon>
        <taxon>Mycobacterium</taxon>
        <taxon>Mycobacterium simiae complex</taxon>
    </lineage>
</organism>
<evidence type="ECO:0000313" key="3">
    <source>
        <dbReference type="Proteomes" id="UP000465306"/>
    </source>
</evidence>
<proteinExistence type="predicted"/>
<evidence type="ECO:0000313" key="2">
    <source>
        <dbReference type="EMBL" id="QPI36062.1"/>
    </source>
</evidence>